<feature type="region of interest" description="Disordered" evidence="2">
    <location>
        <begin position="53"/>
        <end position="81"/>
    </location>
</feature>
<gene>
    <name evidence="4" type="ORF">GPM918_LOCUS13276</name>
    <name evidence="5" type="ORF">SRO942_LOCUS13280</name>
</gene>
<evidence type="ECO:0000256" key="1">
    <source>
        <dbReference type="ARBA" id="ARBA00006110"/>
    </source>
</evidence>
<proteinExistence type="inferred from homology"/>
<dbReference type="PANTHER" id="PTHR13191:SF0">
    <property type="entry name" value="RIBOSOMAL RNA-PROCESSING PROTEIN 7 HOMOLOG A-RELATED"/>
    <property type="match status" value="1"/>
</dbReference>
<dbReference type="InterPro" id="IPR024326">
    <property type="entry name" value="RRP7_C"/>
</dbReference>
<dbReference type="OrthoDB" id="5390at2759"/>
<comment type="caution">
    <text evidence="4">The sequence shown here is derived from an EMBL/GenBank/DDBJ whole genome shotgun (WGS) entry which is preliminary data.</text>
</comment>
<dbReference type="EMBL" id="CAJNOQ010003024">
    <property type="protein sequence ID" value="CAF0991479.1"/>
    <property type="molecule type" value="Genomic_DNA"/>
</dbReference>
<dbReference type="Gene3D" id="6.10.250.1770">
    <property type="match status" value="1"/>
</dbReference>
<dbReference type="GO" id="GO:0000028">
    <property type="term" value="P:ribosomal small subunit assembly"/>
    <property type="evidence" value="ECO:0007669"/>
    <property type="project" value="TreeGrafter"/>
</dbReference>
<dbReference type="Proteomes" id="UP000663829">
    <property type="component" value="Unassembled WGS sequence"/>
</dbReference>
<dbReference type="Proteomes" id="UP000681722">
    <property type="component" value="Unassembled WGS sequence"/>
</dbReference>
<protein>
    <recommendedName>
        <fullName evidence="3">Ribosomal RNA-processing protein 7 C-terminal domain-containing protein</fullName>
    </recommendedName>
</protein>
<dbReference type="Pfam" id="PF12923">
    <property type="entry name" value="RRP7"/>
    <property type="match status" value="1"/>
</dbReference>
<evidence type="ECO:0000313" key="4">
    <source>
        <dbReference type="EMBL" id="CAF0991479.1"/>
    </source>
</evidence>
<dbReference type="PANTHER" id="PTHR13191">
    <property type="entry name" value="RIBOSOMAL RNA PROCESSING PROTEIN 7-RELATED"/>
    <property type="match status" value="1"/>
</dbReference>
<dbReference type="GO" id="GO:0032545">
    <property type="term" value="C:CURI complex"/>
    <property type="evidence" value="ECO:0007669"/>
    <property type="project" value="TreeGrafter"/>
</dbReference>
<dbReference type="EMBL" id="CAJOBC010003025">
    <property type="protein sequence ID" value="CAF3763480.1"/>
    <property type="molecule type" value="Genomic_DNA"/>
</dbReference>
<dbReference type="AlphaFoldDB" id="A0A814G478"/>
<evidence type="ECO:0000259" key="3">
    <source>
        <dbReference type="Pfam" id="PF12923"/>
    </source>
</evidence>
<organism evidence="4 6">
    <name type="scientific">Didymodactylos carnosus</name>
    <dbReference type="NCBI Taxonomy" id="1234261"/>
    <lineage>
        <taxon>Eukaryota</taxon>
        <taxon>Metazoa</taxon>
        <taxon>Spiralia</taxon>
        <taxon>Gnathifera</taxon>
        <taxon>Rotifera</taxon>
        <taxon>Eurotatoria</taxon>
        <taxon>Bdelloidea</taxon>
        <taxon>Philodinida</taxon>
        <taxon>Philodinidae</taxon>
        <taxon>Didymodactylos</taxon>
    </lineage>
</organism>
<comment type="similarity">
    <text evidence="1">Belongs to the RRP7 family.</text>
</comment>
<dbReference type="GO" id="GO:0006364">
    <property type="term" value="P:rRNA processing"/>
    <property type="evidence" value="ECO:0007669"/>
    <property type="project" value="TreeGrafter"/>
</dbReference>
<reference evidence="4" key="1">
    <citation type="submission" date="2021-02" db="EMBL/GenBank/DDBJ databases">
        <authorList>
            <person name="Nowell W R."/>
        </authorList>
    </citation>
    <scope>NUCLEOTIDE SEQUENCE</scope>
</reference>
<sequence>MKINQNKKFVKRTKIDNTDEGLNKWIQSYIKQFSTDINQLENESRNYLEEYERKLNEENDKEKQSSNGNDTTNQIDDDSGWTLVTKKMKKTRQRSVPSTDNMMKKLYEKQKRQNKQKELLNFYKFQLTDKKLDAMKQLKEKFELDKQKIMTMRANRKFKPF</sequence>
<dbReference type="InterPro" id="IPR040446">
    <property type="entry name" value="RRP7"/>
</dbReference>
<feature type="compositionally biased region" description="Polar residues" evidence="2">
    <location>
        <begin position="65"/>
        <end position="74"/>
    </location>
</feature>
<accession>A0A814G478</accession>
<keyword evidence="6" id="KW-1185">Reference proteome</keyword>
<feature type="domain" description="Ribosomal RNA-processing protein 7 C-terminal" evidence="3">
    <location>
        <begin position="36"/>
        <end position="161"/>
    </location>
</feature>
<dbReference type="GO" id="GO:0034456">
    <property type="term" value="C:UTP-C complex"/>
    <property type="evidence" value="ECO:0007669"/>
    <property type="project" value="TreeGrafter"/>
</dbReference>
<evidence type="ECO:0000313" key="5">
    <source>
        <dbReference type="EMBL" id="CAF3763480.1"/>
    </source>
</evidence>
<evidence type="ECO:0000313" key="6">
    <source>
        <dbReference type="Proteomes" id="UP000663829"/>
    </source>
</evidence>
<evidence type="ECO:0000256" key="2">
    <source>
        <dbReference type="SAM" id="MobiDB-lite"/>
    </source>
</evidence>
<name>A0A814G478_9BILA</name>
<feature type="compositionally biased region" description="Basic and acidic residues" evidence="2">
    <location>
        <begin position="53"/>
        <end position="64"/>
    </location>
</feature>